<evidence type="ECO:0000313" key="3">
    <source>
        <dbReference type="Proteomes" id="UP000820977"/>
    </source>
</evidence>
<name>A0ABX2B2M6_9BACT</name>
<evidence type="ECO:0000313" key="2">
    <source>
        <dbReference type="EMBL" id="NPE25771.1"/>
    </source>
</evidence>
<protein>
    <submittedName>
        <fullName evidence="2">Uncharacterized protein</fullName>
    </submittedName>
</protein>
<comment type="caution">
    <text evidence="2">The sequence shown here is derived from an EMBL/GenBank/DDBJ whole genome shotgun (WGS) entry which is preliminary data.</text>
</comment>
<proteinExistence type="predicted"/>
<sequence>MAHIPRKYISDIGLWLVYAGLTMLITCSLFIRSNVNTMLFLSVFLVIVGIIVHVLATKKESKY</sequence>
<feature type="transmembrane region" description="Helical" evidence="1">
    <location>
        <begin position="37"/>
        <end position="56"/>
    </location>
</feature>
<evidence type="ECO:0000256" key="1">
    <source>
        <dbReference type="SAM" id="Phobius"/>
    </source>
</evidence>
<keyword evidence="1" id="KW-1133">Transmembrane helix</keyword>
<dbReference type="EMBL" id="JABKKJ010000017">
    <property type="protein sequence ID" value="NPE25771.1"/>
    <property type="molecule type" value="Genomic_DNA"/>
</dbReference>
<feature type="transmembrane region" description="Helical" evidence="1">
    <location>
        <begin position="12"/>
        <end position="31"/>
    </location>
</feature>
<keyword evidence="3" id="KW-1185">Reference proteome</keyword>
<keyword evidence="1" id="KW-0812">Transmembrane</keyword>
<gene>
    <name evidence="2" type="ORF">HPS54_09635</name>
</gene>
<accession>A0ABX2B2M6</accession>
<keyword evidence="1" id="KW-0472">Membrane</keyword>
<dbReference type="RefSeq" id="WP_172345236.1">
    <property type="nucleotide sequence ID" value="NZ_CATJFF010000119.1"/>
</dbReference>
<reference evidence="2 3" key="1">
    <citation type="submission" date="2020-05" db="EMBL/GenBank/DDBJ databases">
        <title>Distinct polysaccharide utilization as determinants for interspecies competition between intestinal Prevotella spp.</title>
        <authorList>
            <person name="Galvez E.J.C."/>
            <person name="Iljazovic A."/>
            <person name="Strowig T."/>
        </authorList>
    </citation>
    <scope>NUCLEOTIDE SEQUENCE [LARGE SCALE GENOMIC DNA]</scope>
    <source>
        <strain evidence="2 3">PCHR</strain>
    </source>
</reference>
<dbReference type="Proteomes" id="UP000820977">
    <property type="component" value="Unassembled WGS sequence"/>
</dbReference>
<organism evidence="2 3">
    <name type="scientific">Xylanibacter caecicola</name>
    <dbReference type="NCBI Taxonomy" id="2736294"/>
    <lineage>
        <taxon>Bacteria</taxon>
        <taxon>Pseudomonadati</taxon>
        <taxon>Bacteroidota</taxon>
        <taxon>Bacteroidia</taxon>
        <taxon>Bacteroidales</taxon>
        <taxon>Prevotellaceae</taxon>
        <taxon>Xylanibacter</taxon>
    </lineage>
</organism>